<dbReference type="CDD" id="cd18186">
    <property type="entry name" value="BTB_POZ_ZBTB_KLHL-like"/>
    <property type="match status" value="1"/>
</dbReference>
<evidence type="ECO:0000259" key="1">
    <source>
        <dbReference type="PROSITE" id="PS50097"/>
    </source>
</evidence>
<dbReference type="Proteomes" id="UP000800096">
    <property type="component" value="Unassembled WGS sequence"/>
</dbReference>
<dbReference type="SUPFAM" id="SSF54695">
    <property type="entry name" value="POZ domain"/>
    <property type="match status" value="2"/>
</dbReference>
<organism evidence="2 3">
    <name type="scientific">Ampelomyces quisqualis</name>
    <name type="common">Powdery mildew agent</name>
    <dbReference type="NCBI Taxonomy" id="50730"/>
    <lineage>
        <taxon>Eukaryota</taxon>
        <taxon>Fungi</taxon>
        <taxon>Dikarya</taxon>
        <taxon>Ascomycota</taxon>
        <taxon>Pezizomycotina</taxon>
        <taxon>Dothideomycetes</taxon>
        <taxon>Pleosporomycetidae</taxon>
        <taxon>Pleosporales</taxon>
        <taxon>Pleosporineae</taxon>
        <taxon>Phaeosphaeriaceae</taxon>
        <taxon>Ampelomyces</taxon>
    </lineage>
</organism>
<keyword evidence="3" id="KW-1185">Reference proteome</keyword>
<dbReference type="InterPro" id="IPR000210">
    <property type="entry name" value="BTB/POZ_dom"/>
</dbReference>
<dbReference type="Gene3D" id="3.30.710.10">
    <property type="entry name" value="Potassium Channel Kv1.1, Chain A"/>
    <property type="match status" value="2"/>
</dbReference>
<evidence type="ECO:0000313" key="3">
    <source>
        <dbReference type="Proteomes" id="UP000800096"/>
    </source>
</evidence>
<dbReference type="PANTHER" id="PTHR47843">
    <property type="entry name" value="BTB DOMAIN-CONTAINING PROTEIN-RELATED"/>
    <property type="match status" value="1"/>
</dbReference>
<name>A0A6A5QM15_AMPQU</name>
<protein>
    <recommendedName>
        <fullName evidence="1">BTB domain-containing protein</fullName>
    </recommendedName>
</protein>
<proteinExistence type="predicted"/>
<gene>
    <name evidence="2" type="ORF">BDU57DRAFT_573413</name>
</gene>
<feature type="domain" description="BTB" evidence="1">
    <location>
        <begin position="23"/>
        <end position="91"/>
    </location>
</feature>
<dbReference type="OrthoDB" id="6359816at2759"/>
<dbReference type="EMBL" id="ML979135">
    <property type="protein sequence ID" value="KAF1915938.1"/>
    <property type="molecule type" value="Genomic_DNA"/>
</dbReference>
<evidence type="ECO:0000313" key="2">
    <source>
        <dbReference type="EMBL" id="KAF1915938.1"/>
    </source>
</evidence>
<accession>A0A6A5QM15</accession>
<dbReference type="PANTHER" id="PTHR47843:SF5">
    <property type="entry name" value="BTB_POZ DOMAIN PROTEIN"/>
    <property type="match status" value="1"/>
</dbReference>
<reference evidence="2" key="1">
    <citation type="journal article" date="2020" name="Stud. Mycol.">
        <title>101 Dothideomycetes genomes: a test case for predicting lifestyles and emergence of pathogens.</title>
        <authorList>
            <person name="Haridas S."/>
            <person name="Albert R."/>
            <person name="Binder M."/>
            <person name="Bloem J."/>
            <person name="Labutti K."/>
            <person name="Salamov A."/>
            <person name="Andreopoulos B."/>
            <person name="Baker S."/>
            <person name="Barry K."/>
            <person name="Bills G."/>
            <person name="Bluhm B."/>
            <person name="Cannon C."/>
            <person name="Castanera R."/>
            <person name="Culley D."/>
            <person name="Daum C."/>
            <person name="Ezra D."/>
            <person name="Gonzalez J."/>
            <person name="Henrissat B."/>
            <person name="Kuo A."/>
            <person name="Liang C."/>
            <person name="Lipzen A."/>
            <person name="Lutzoni F."/>
            <person name="Magnuson J."/>
            <person name="Mondo S."/>
            <person name="Nolan M."/>
            <person name="Ohm R."/>
            <person name="Pangilinan J."/>
            <person name="Park H.-J."/>
            <person name="Ramirez L."/>
            <person name="Alfaro M."/>
            <person name="Sun H."/>
            <person name="Tritt A."/>
            <person name="Yoshinaga Y."/>
            <person name="Zwiers L.-H."/>
            <person name="Turgeon B."/>
            <person name="Goodwin S."/>
            <person name="Spatafora J."/>
            <person name="Crous P."/>
            <person name="Grigoriev I."/>
        </authorList>
    </citation>
    <scope>NUCLEOTIDE SEQUENCE</scope>
    <source>
        <strain evidence="2">HMLAC05119</strain>
    </source>
</reference>
<sequence>MAQQAREELEKTRKSLLESGKYSDFVITCKGDKYRVHKSVVCASSGFFERAERFPTSEKGEKDTVDLPEDEQAVIKLLICYLYESEYAPKLPDVNCMDEISEIAYSGPRSRVFHDKFPHTCAAHRCPDQAVCPHHYCQNTAGTNGCNSSCVDFICKICCPNAPPLALPSAPGQPDQLLLHSKMYEIADKYDVIGLKQLAREKFLRAASKFWDHEQFPPAAHYAFSTTPEEDKGLRDIVSNIILKHMSLLNKPAIEALLTEFNGLAVASSTMAPPDAHALLSTVESLLKSGAYSDLIITCGPDVHKVHKAIVCPGCDFFKVQGCRTTRNTERLFCFMCKGFAGDTIDLPEDEPETTALLLF</sequence>
<dbReference type="Pfam" id="PF00651">
    <property type="entry name" value="BTB"/>
    <property type="match status" value="1"/>
</dbReference>
<dbReference type="AlphaFoldDB" id="A0A6A5QM15"/>
<dbReference type="InterPro" id="IPR011333">
    <property type="entry name" value="SKP1/BTB/POZ_sf"/>
</dbReference>
<dbReference type="PROSITE" id="PS50097">
    <property type="entry name" value="BTB"/>
    <property type="match status" value="1"/>
</dbReference>